<gene>
    <name evidence="1" type="ORF">PG996_015836</name>
</gene>
<proteinExistence type="predicted"/>
<dbReference type="EMBL" id="JAQQWM010000009">
    <property type="protein sequence ID" value="KAK8047772.1"/>
    <property type="molecule type" value="Genomic_DNA"/>
</dbReference>
<evidence type="ECO:0000313" key="2">
    <source>
        <dbReference type="Proteomes" id="UP001446871"/>
    </source>
</evidence>
<evidence type="ECO:0000313" key="1">
    <source>
        <dbReference type="EMBL" id="KAK8047772.1"/>
    </source>
</evidence>
<accession>A0ABR1TMH7</accession>
<name>A0ABR1TMH7_9PEZI</name>
<comment type="caution">
    <text evidence="1">The sequence shown here is derived from an EMBL/GenBank/DDBJ whole genome shotgun (WGS) entry which is preliminary data.</text>
</comment>
<keyword evidence="2" id="KW-1185">Reference proteome</keyword>
<protein>
    <submittedName>
        <fullName evidence="1">Uncharacterized protein</fullName>
    </submittedName>
</protein>
<organism evidence="1 2">
    <name type="scientific">Apiospora saccharicola</name>
    <dbReference type="NCBI Taxonomy" id="335842"/>
    <lineage>
        <taxon>Eukaryota</taxon>
        <taxon>Fungi</taxon>
        <taxon>Dikarya</taxon>
        <taxon>Ascomycota</taxon>
        <taxon>Pezizomycotina</taxon>
        <taxon>Sordariomycetes</taxon>
        <taxon>Xylariomycetidae</taxon>
        <taxon>Amphisphaeriales</taxon>
        <taxon>Apiosporaceae</taxon>
        <taxon>Apiospora</taxon>
    </lineage>
</organism>
<dbReference type="Proteomes" id="UP001446871">
    <property type="component" value="Unassembled WGS sequence"/>
</dbReference>
<reference evidence="1 2" key="1">
    <citation type="submission" date="2023-01" db="EMBL/GenBank/DDBJ databases">
        <title>Analysis of 21 Apiospora genomes using comparative genomics revels a genus with tremendous synthesis potential of carbohydrate active enzymes and secondary metabolites.</title>
        <authorList>
            <person name="Sorensen T."/>
        </authorList>
    </citation>
    <scope>NUCLEOTIDE SEQUENCE [LARGE SCALE GENOMIC DNA]</scope>
    <source>
        <strain evidence="1 2">CBS 83171</strain>
    </source>
</reference>
<sequence length="120" mass="13573">MYWSRAGTVASTVSSQQQRFQHPGQLCLRGLGLQRGNRRDIGWHRQARSTVTMLSTPHRLMVRQKTMFKNETGHEWLLFAIEPPFGTMSISLVRLSCLPGRRMGLCLAVGVMGSQSRLCQ</sequence>